<dbReference type="AlphaFoldDB" id="Q3M7G4"/>
<dbReference type="Proteomes" id="UP000002533">
    <property type="component" value="Chromosome"/>
</dbReference>
<reference evidence="2" key="1">
    <citation type="journal article" date="2014" name="Stand. Genomic Sci.">
        <title>Complete genome sequence of Anabaena variabilis ATCC 29413.</title>
        <authorList>
            <person name="Thiel T."/>
            <person name="Pratte B.S."/>
            <person name="Zhong J."/>
            <person name="Goodwin L."/>
            <person name="Copeland A."/>
            <person name="Lucas S."/>
            <person name="Han C."/>
            <person name="Pitluck S."/>
            <person name="Land M.L."/>
            <person name="Kyrpides N.C."/>
            <person name="Woyke T."/>
        </authorList>
    </citation>
    <scope>NUCLEOTIDE SEQUENCE [LARGE SCALE GENOMIC DNA]</scope>
    <source>
        <strain evidence="2">ATCC 29413 / PCC 7937</strain>
    </source>
</reference>
<dbReference type="EMBL" id="CP000117">
    <property type="protein sequence ID" value="ABA23072.1"/>
    <property type="molecule type" value="Genomic_DNA"/>
</dbReference>
<sequence>MWRFAQNYFLIMIQVVKETTPGLANYMNLKVQQILLSIFVHVQLNDGAQYLGWDKICGNINPV</sequence>
<dbReference type="eggNOG" id="ENOG5031Z9B">
    <property type="taxonomic scope" value="Bacteria"/>
</dbReference>
<name>Q3M7G4_TRIV2</name>
<evidence type="ECO:0000313" key="1">
    <source>
        <dbReference type="EMBL" id="ABA23072.1"/>
    </source>
</evidence>
<evidence type="ECO:0000313" key="2">
    <source>
        <dbReference type="Proteomes" id="UP000002533"/>
    </source>
</evidence>
<organism evidence="1 2">
    <name type="scientific">Trichormus variabilis (strain ATCC 29413 / PCC 7937)</name>
    <name type="common">Anabaena variabilis</name>
    <dbReference type="NCBI Taxonomy" id="240292"/>
    <lineage>
        <taxon>Bacteria</taxon>
        <taxon>Bacillati</taxon>
        <taxon>Cyanobacteriota</taxon>
        <taxon>Cyanophyceae</taxon>
        <taxon>Nostocales</taxon>
        <taxon>Nostocaceae</taxon>
        <taxon>Trichormus</taxon>
    </lineage>
</organism>
<dbReference type="KEGG" id="ava:Ava_3465"/>
<protein>
    <submittedName>
        <fullName evidence="1">Uncharacterized protein</fullName>
    </submittedName>
</protein>
<proteinExistence type="predicted"/>
<dbReference type="HOGENOM" id="CLU_2875869_0_0_3"/>
<gene>
    <name evidence="1" type="ordered locus">Ava_3465</name>
</gene>
<dbReference type="STRING" id="240292.Ava_3465"/>
<accession>Q3M7G4</accession>